<name>A0A7W7Y3L8_9BACT</name>
<proteinExistence type="predicted"/>
<keyword evidence="1" id="KW-0732">Signal</keyword>
<reference evidence="2 3" key="1">
    <citation type="submission" date="2020-08" db="EMBL/GenBank/DDBJ databases">
        <title>Genomic Encyclopedia of Type Strains, Phase IV (KMG-IV): sequencing the most valuable type-strain genomes for metagenomic binning, comparative biology and taxonomic classification.</title>
        <authorList>
            <person name="Goeker M."/>
        </authorList>
    </citation>
    <scope>NUCLEOTIDE SEQUENCE [LARGE SCALE GENOMIC DNA]</scope>
    <source>
        <strain evidence="2 3">DSM 22071</strain>
    </source>
</reference>
<evidence type="ECO:0000313" key="3">
    <source>
        <dbReference type="Proteomes" id="UP000528322"/>
    </source>
</evidence>
<dbReference type="InterPro" id="IPR032811">
    <property type="entry name" value="Put_conjugal_transfer"/>
</dbReference>
<feature type="chain" id="PRO_5031163364" evidence="1">
    <location>
        <begin position="21"/>
        <end position="425"/>
    </location>
</feature>
<keyword evidence="3" id="KW-1185">Reference proteome</keyword>
<feature type="signal peptide" evidence="1">
    <location>
        <begin position="1"/>
        <end position="20"/>
    </location>
</feature>
<dbReference type="Pfam" id="PF13729">
    <property type="entry name" value="TraF_2"/>
    <property type="match status" value="1"/>
</dbReference>
<accession>A0A7W7Y3L8</accession>
<sequence>MKRIYALTLTVLFFAAPLLASTFPSSGSSLTLGPLSNPHHLSSLTHNPAAGSLATDDGNRYRFGLLTSVGAGYELGPVDSLVDELDDLADRIDDIDNFSDFQDLKDDFDDLLVQMGQDGYLKVSAFAHVPLMPIAITHSLWHGTLIFDASYNGAVRMGVLDSPIEWNDESAEAFTNTSLYLKGAAVREISLGYSMPWAITGNRLHTGVRLKHYEGDLYKNVIALMDSDDVSDTFEDEYDANEHNDSDIGIDIGVLWSDDFYHLGATLRNANEPSLRYPVLGNCNGLTGSARTNCETAKDFSHRINMEERYTMTPQAQLEGALHSPDKFWLIGASVDANPVYDSVGDEVQWAALGLAFNTNSWVIPAYRFGYRTNLAGSELSYVTTGFTLFRVLSLDVAYGLDKVEFDEEEYPRSMAFNLGLEVSF</sequence>
<dbReference type="AlphaFoldDB" id="A0A7W7Y3L8"/>
<dbReference type="Proteomes" id="UP000528322">
    <property type="component" value="Unassembled WGS sequence"/>
</dbReference>
<organism evidence="2 3">
    <name type="scientific">Desulfurispira natronophila</name>
    <dbReference type="NCBI Taxonomy" id="682562"/>
    <lineage>
        <taxon>Bacteria</taxon>
        <taxon>Pseudomonadati</taxon>
        <taxon>Chrysiogenota</taxon>
        <taxon>Chrysiogenia</taxon>
        <taxon>Chrysiogenales</taxon>
        <taxon>Chrysiogenaceae</taxon>
        <taxon>Desulfurispira</taxon>
    </lineage>
</organism>
<evidence type="ECO:0000313" key="2">
    <source>
        <dbReference type="EMBL" id="MBB5021460.1"/>
    </source>
</evidence>
<dbReference type="EMBL" id="JACHID010000003">
    <property type="protein sequence ID" value="MBB5021460.1"/>
    <property type="molecule type" value="Genomic_DNA"/>
</dbReference>
<evidence type="ECO:0000256" key="1">
    <source>
        <dbReference type="SAM" id="SignalP"/>
    </source>
</evidence>
<dbReference type="RefSeq" id="WP_183730191.1">
    <property type="nucleotide sequence ID" value="NZ_JACHID010000003.1"/>
</dbReference>
<comment type="caution">
    <text evidence="2">The sequence shown here is derived from an EMBL/GenBank/DDBJ whole genome shotgun (WGS) entry which is preliminary data.</text>
</comment>
<gene>
    <name evidence="2" type="ORF">HNR37_000769</name>
</gene>
<protein>
    <submittedName>
        <fullName evidence="2">Uncharacterized protein</fullName>
    </submittedName>
</protein>